<sequence>MSGLIIFIAYLLGSIPTGYIAVKAIKGIDIREIGSGSTGATNVLRTLGKGSGAFVLGIDCLKGLLAIYCTYAWFHFALNNNLLPINVDIQLWQQWLVNTSGVAAILGHSKSLFLGFTGGKSVATSLGILLAINWQVALATIGVFILILAIFRIVSLSSICSAITVPLAMVSIHQPLAYIVFSVIGGLYVIWRHKSNIQRLLLGTEAKLGQVVRIETSE</sequence>
<feature type="transmembrane region" description="Helical" evidence="10">
    <location>
        <begin position="171"/>
        <end position="191"/>
    </location>
</feature>
<evidence type="ECO:0000256" key="9">
    <source>
        <dbReference type="ARBA" id="ARBA00023264"/>
    </source>
</evidence>
<keyword evidence="2 10" id="KW-0444">Lipid biosynthesis</keyword>
<keyword evidence="8 10" id="KW-0594">Phospholipid biosynthesis</keyword>
<keyword evidence="5 10" id="KW-1133">Transmembrane helix</keyword>
<comment type="caution">
    <text evidence="10">Lacks conserved residue(s) required for the propagation of feature annotation.</text>
</comment>
<reference evidence="11 12" key="1">
    <citation type="submission" date="2012-05" db="EMBL/GenBank/DDBJ databases">
        <authorList>
            <person name="Hilton J."/>
        </authorList>
    </citation>
    <scope>NUCLEOTIDE SEQUENCE [LARGE SCALE GENOMIC DNA]</scope>
    <source>
        <strain evidence="11 12">HH01</strain>
    </source>
</reference>
<keyword evidence="9 10" id="KW-1208">Phospholipid metabolism</keyword>
<evidence type="ECO:0000256" key="10">
    <source>
        <dbReference type="HAMAP-Rule" id="MF_01043"/>
    </source>
</evidence>
<keyword evidence="3 10" id="KW-0808">Transferase</keyword>
<dbReference type="EMBL" id="CAIY01000073">
    <property type="protein sequence ID" value="CCH67992.1"/>
    <property type="molecule type" value="Genomic_DNA"/>
</dbReference>
<dbReference type="STRING" id="1165094.RINTHH_18370"/>
<comment type="caution">
    <text evidence="11">The sequence shown here is derived from an EMBL/GenBank/DDBJ whole genome shotgun (WGS) entry which is preliminary data.</text>
</comment>
<keyword evidence="1 10" id="KW-1003">Cell membrane</keyword>
<gene>
    <name evidence="10" type="primary">plsY</name>
    <name evidence="11" type="ORF">RINTHH_18370</name>
</gene>
<evidence type="ECO:0000313" key="11">
    <source>
        <dbReference type="EMBL" id="CCH67992.1"/>
    </source>
</evidence>
<comment type="subcellular location">
    <subcellularLocation>
        <location evidence="10">Cell membrane</location>
        <topology evidence="10">Multi-pass membrane protein</topology>
    </subcellularLocation>
</comment>
<dbReference type="GO" id="GO:0008654">
    <property type="term" value="P:phospholipid biosynthetic process"/>
    <property type="evidence" value="ECO:0007669"/>
    <property type="project" value="UniProtKB-UniRule"/>
</dbReference>
<keyword evidence="7 10" id="KW-0472">Membrane</keyword>
<dbReference type="GO" id="GO:0005886">
    <property type="term" value="C:plasma membrane"/>
    <property type="evidence" value="ECO:0007669"/>
    <property type="project" value="UniProtKB-SubCell"/>
</dbReference>
<comment type="function">
    <text evidence="10">Catalyzes the transfer of an acyl group from acyl-phosphate (acyl-PO(4)) to glycerol-3-phosphate (G3P) to form lysophosphatidic acid (LPA). This enzyme utilizes acyl-phosphate as fatty acyl donor, but not acyl-CoA or acyl-ACP.</text>
</comment>
<evidence type="ECO:0000256" key="8">
    <source>
        <dbReference type="ARBA" id="ARBA00023209"/>
    </source>
</evidence>
<evidence type="ECO:0000313" key="12">
    <source>
        <dbReference type="Proteomes" id="UP000053051"/>
    </source>
</evidence>
<evidence type="ECO:0000256" key="3">
    <source>
        <dbReference type="ARBA" id="ARBA00022679"/>
    </source>
</evidence>
<protein>
    <recommendedName>
        <fullName evidence="10">Glycerol-3-phosphate acyltransferase</fullName>
    </recommendedName>
    <alternativeName>
        <fullName evidence="10">Acyl-PO4 G3P acyltransferase</fullName>
    </alternativeName>
    <alternativeName>
        <fullName evidence="10">Acyl-phosphate--glycerol-3-phosphate acyltransferase</fullName>
    </alternativeName>
    <alternativeName>
        <fullName evidence="10">G3P acyltransferase</fullName>
        <shortName evidence="10">GPAT</shortName>
        <ecNumber evidence="10">2.3.1.275</ecNumber>
    </alternativeName>
    <alternativeName>
        <fullName evidence="10">Lysophosphatidic acid synthase</fullName>
        <shortName evidence="10">LPA synthase</shortName>
    </alternativeName>
</protein>
<dbReference type="InterPro" id="IPR003811">
    <property type="entry name" value="G3P_acylTferase_PlsY"/>
</dbReference>
<dbReference type="SMART" id="SM01207">
    <property type="entry name" value="G3P_acyltransf"/>
    <property type="match status" value="1"/>
</dbReference>
<dbReference type="PANTHER" id="PTHR30309">
    <property type="entry name" value="INNER MEMBRANE PROTEIN YGIH"/>
    <property type="match status" value="1"/>
</dbReference>
<dbReference type="Proteomes" id="UP000053051">
    <property type="component" value="Unassembled WGS sequence"/>
</dbReference>
<comment type="subunit">
    <text evidence="10">Probably interacts with PlsX.</text>
</comment>
<feature type="transmembrane region" description="Helical" evidence="10">
    <location>
        <begin position="6"/>
        <end position="25"/>
    </location>
</feature>
<keyword evidence="6 10" id="KW-0443">Lipid metabolism</keyword>
<evidence type="ECO:0000256" key="1">
    <source>
        <dbReference type="ARBA" id="ARBA00022475"/>
    </source>
</evidence>
<accession>M1WZY6</accession>
<dbReference type="AlphaFoldDB" id="M1WZY6"/>
<comment type="similarity">
    <text evidence="10">Belongs to the PlsY family.</text>
</comment>
<evidence type="ECO:0000256" key="2">
    <source>
        <dbReference type="ARBA" id="ARBA00022516"/>
    </source>
</evidence>
<dbReference type="HAMAP" id="MF_01043">
    <property type="entry name" value="PlsY"/>
    <property type="match status" value="1"/>
</dbReference>
<dbReference type="NCBIfam" id="TIGR00023">
    <property type="entry name" value="glycerol-3-phosphate 1-O-acyltransferase PlsY"/>
    <property type="match status" value="1"/>
</dbReference>
<evidence type="ECO:0000256" key="5">
    <source>
        <dbReference type="ARBA" id="ARBA00022989"/>
    </source>
</evidence>
<dbReference type="Pfam" id="PF02660">
    <property type="entry name" value="G3P_acyltransf"/>
    <property type="match status" value="1"/>
</dbReference>
<keyword evidence="12" id="KW-1185">Reference proteome</keyword>
<keyword evidence="11" id="KW-0012">Acyltransferase</keyword>
<keyword evidence="4 10" id="KW-0812">Transmembrane</keyword>
<dbReference type="UniPathway" id="UPA00085"/>
<evidence type="ECO:0000256" key="6">
    <source>
        <dbReference type="ARBA" id="ARBA00023098"/>
    </source>
</evidence>
<dbReference type="GO" id="GO:0043772">
    <property type="term" value="F:acyl-phosphate glycerol-3-phosphate acyltransferase activity"/>
    <property type="evidence" value="ECO:0007669"/>
    <property type="project" value="UniProtKB-UniRule"/>
</dbReference>
<feature type="transmembrane region" description="Helical" evidence="10">
    <location>
        <begin position="53"/>
        <end position="74"/>
    </location>
</feature>
<name>M1WZY6_9NOST</name>
<proteinExistence type="inferred from homology"/>
<evidence type="ECO:0000256" key="7">
    <source>
        <dbReference type="ARBA" id="ARBA00023136"/>
    </source>
</evidence>
<reference evidence="12" key="2">
    <citation type="submission" date="2016-01" db="EMBL/GenBank/DDBJ databases">
        <title>Diatom-associated endosymboitic cyanobacterium lacks core nitrogen metabolism enzymes.</title>
        <authorList>
            <person name="Hilton J.A."/>
            <person name="Foster R.A."/>
            <person name="Tripp H.J."/>
            <person name="Carter B.J."/>
            <person name="Zehr J.P."/>
            <person name="Villareal T.A."/>
        </authorList>
    </citation>
    <scope>NUCLEOTIDE SEQUENCE [LARGE SCALE GENOMIC DNA]</scope>
    <source>
        <strain evidence="12">HH01</strain>
    </source>
</reference>
<organism evidence="11 12">
    <name type="scientific">Richelia intracellularis HH01</name>
    <dbReference type="NCBI Taxonomy" id="1165094"/>
    <lineage>
        <taxon>Bacteria</taxon>
        <taxon>Bacillati</taxon>
        <taxon>Cyanobacteriota</taxon>
        <taxon>Cyanophyceae</taxon>
        <taxon>Nostocales</taxon>
        <taxon>Nostocaceae</taxon>
        <taxon>Richelia</taxon>
    </lineage>
</organism>
<evidence type="ECO:0000256" key="4">
    <source>
        <dbReference type="ARBA" id="ARBA00022692"/>
    </source>
</evidence>
<comment type="catalytic activity">
    <reaction evidence="10">
        <text>an acyl phosphate + sn-glycerol 3-phosphate = a 1-acyl-sn-glycero-3-phosphate + phosphate</text>
        <dbReference type="Rhea" id="RHEA:34075"/>
        <dbReference type="ChEBI" id="CHEBI:43474"/>
        <dbReference type="ChEBI" id="CHEBI:57597"/>
        <dbReference type="ChEBI" id="CHEBI:57970"/>
        <dbReference type="ChEBI" id="CHEBI:59918"/>
        <dbReference type="EC" id="2.3.1.275"/>
    </reaction>
</comment>
<dbReference type="EC" id="2.3.1.275" evidence="10"/>
<dbReference type="PANTHER" id="PTHR30309:SF0">
    <property type="entry name" value="GLYCEROL-3-PHOSPHATE ACYLTRANSFERASE-RELATED"/>
    <property type="match status" value="1"/>
</dbReference>
<comment type="pathway">
    <text evidence="10">Lipid metabolism; phospholipid metabolism.</text>
</comment>